<gene>
    <name evidence="2" type="ORF">QLH52_23900</name>
</gene>
<keyword evidence="1" id="KW-0812">Transmembrane</keyword>
<proteinExistence type="predicted"/>
<evidence type="ECO:0000313" key="3">
    <source>
        <dbReference type="Proteomes" id="UP001284537"/>
    </source>
</evidence>
<keyword evidence="1" id="KW-0472">Membrane</keyword>
<keyword evidence="1" id="KW-1133">Transmembrane helix</keyword>
<organism evidence="2 3">
    <name type="scientific">Methylomonas defluvii</name>
    <dbReference type="NCBI Taxonomy" id="3045149"/>
    <lineage>
        <taxon>Bacteria</taxon>
        <taxon>Pseudomonadati</taxon>
        <taxon>Pseudomonadota</taxon>
        <taxon>Gammaproteobacteria</taxon>
        <taxon>Methylococcales</taxon>
        <taxon>Methylococcaceae</taxon>
        <taxon>Methylomonas</taxon>
    </lineage>
</organism>
<dbReference type="EMBL" id="JAXARY010000040">
    <property type="protein sequence ID" value="MDX8130356.1"/>
    <property type="molecule type" value="Genomic_DNA"/>
</dbReference>
<accession>A0ABU4ULI5</accession>
<protein>
    <submittedName>
        <fullName evidence="2">Uncharacterized protein</fullName>
    </submittedName>
</protein>
<name>A0ABU4ULI5_9GAMM</name>
<sequence length="190" mass="21985">MTYATIQPPFTLKFREMSKKELRDYFAWFQNILPERLDELRNAVQQTQGFESWQADFTAASLDPLGNWLAAQVESRPRTDDEIQEIKAHSSFPIEVPEEELSNQTFSLAIDVGMYLSMVFLTNYPSLRWDQRFGNKKDADYGQPVLVGFGSVPFNPVWMLVTLAYGVLSKRKTGKSLRDLYEIWVKMIPT</sequence>
<comment type="caution">
    <text evidence="2">The sequence shown here is derived from an EMBL/GenBank/DDBJ whole genome shotgun (WGS) entry which is preliminary data.</text>
</comment>
<keyword evidence="3" id="KW-1185">Reference proteome</keyword>
<evidence type="ECO:0000256" key="1">
    <source>
        <dbReference type="SAM" id="Phobius"/>
    </source>
</evidence>
<dbReference type="RefSeq" id="WP_319963204.1">
    <property type="nucleotide sequence ID" value="NZ_JAXARY010000040.1"/>
</dbReference>
<feature type="transmembrane region" description="Helical" evidence="1">
    <location>
        <begin position="145"/>
        <end position="168"/>
    </location>
</feature>
<reference evidence="2 3" key="1">
    <citation type="submission" date="2023-11" db="EMBL/GenBank/DDBJ databases">
        <authorList>
            <person name="Ouyang M.-Y."/>
        </authorList>
    </citation>
    <scope>NUCLEOTIDE SEQUENCE [LARGE SCALE GENOMIC DNA]</scope>
    <source>
        <strain evidence="2 3">OY6</strain>
    </source>
</reference>
<dbReference type="Proteomes" id="UP001284537">
    <property type="component" value="Unassembled WGS sequence"/>
</dbReference>
<evidence type="ECO:0000313" key="2">
    <source>
        <dbReference type="EMBL" id="MDX8130356.1"/>
    </source>
</evidence>